<sequence length="1181" mass="132136">MFGKADKKEFANSITQKEREVDKFHPNDLLILHGSFNDNSILISLSIQENYVQVNLILQLNGAFYKHTGISAYNPAASSTEITIDGFRIELREAFRRLRITFRGCLAPEGSNDPHFVHLQSNWAPVSDGIFVFHDMPSKVKAQLMAEKVWSKKVEMNPSFYQFGALRLRWKIDDDPWHEGDFRGCRIKFSDIHHDYYLVKSLTSSFTFNGERSMFFEIHTNGLNVGYGKVLNSDHTEKDIFLNPRELVGTVPVPLKFNSGVNLNAEIGKLRDINGNGIKISFENSKKITFSPRKKLEYTASAVENSLNVVSFFNFCCLDSNVSGGKASNLARLCGIQKDFKVPKGVAVTVAAYGSHLNKNEEILEFVNGLTSSSLKTEEIEERANQLFLSSKISVDTNASLKSSLEHVFGNNLSDLKFAVRSSAVGEDGAEMSSAGQLESYLNLRIDEVSEAVLKCWASNFRKEVVAYRREHGLDLNVPVAVVVQEMVTDGISGVMFTVDPVSLNPNQIVINMIEGCGEDLVSGHKTPTQIMVSKSTGEIVKQIGHVILTSEIIKNLADVSKYLETHFDHPQDIEFVIKNAVIYIVQSRNITNLHNESDWELLHEFDSALLTDYQIGCTANVGEVMTLPFSPMDSSTIMFSYTYSITSMIHHLNAIGRTVPKHPHSVMFLYKNKVFLDAMECYLRDWDNVSKDAVSQINLAGTRFITEEMVELAKTRFPEKPGIERLKALYRIYKMITKESKEFLEKMRDTLAEMKLSVHGNDLSSWVETLNVLADYLTKLIHFHAFESAFSNVAYVFVAMLLRGTSDGDLPSEILTAIASVYSNNPYSIISGDIPISLKSIALTLKSDNDALKILNSDLSGDEKVEKLKKLKSEVGIKVREFFQKHGHRGHHELLLLGVTYNEDADGFIQTLKTLLSDPKLSPSPTKPIITDIGELIDSLNLNITGIRRQFLKYLIPNAFRAVFYREEAKNWLVDGTNVLRMALKNVGKLLVKQRYIPDEKLVFFLTLTEIRQLVDGKDHISSTLSLRARRRLRVYNQLDDLQYPLVFIGTPNPKETFIPHDNQQLVLRGTAVCEGKVKGRARVAKTFAEAQNISSDEILITVCTDIAWSPLFPVIKGLVTEIGGLLSHGAVVAREYGLPCVIAVEGATDNFKTGDHVLLDAFAGTIQRVPGTSNGLTPP</sequence>
<dbReference type="GO" id="GO:0005524">
    <property type="term" value="F:ATP binding"/>
    <property type="evidence" value="ECO:0007669"/>
    <property type="project" value="InterPro"/>
</dbReference>
<dbReference type="Proteomes" id="UP000095284">
    <property type="component" value="Unplaced"/>
</dbReference>
<keyword evidence="6" id="KW-1185">Reference proteome</keyword>
<dbReference type="SMR" id="A0A1I7S2J3"/>
<comment type="similarity">
    <text evidence="1">Belongs to the PEP-utilizing enzyme family.</text>
</comment>
<dbReference type="InterPro" id="IPR051549">
    <property type="entry name" value="PEP_Utilizing_Enz"/>
</dbReference>
<dbReference type="InterPro" id="IPR013815">
    <property type="entry name" value="ATP_grasp_subdomain_1"/>
</dbReference>
<dbReference type="EMBL" id="CAJFDI010000005">
    <property type="protein sequence ID" value="CAD5230828.1"/>
    <property type="molecule type" value="Genomic_DNA"/>
</dbReference>
<feature type="domain" description="Pyruvate phosphate dikinase AMP/ATP-binding" evidence="3">
    <location>
        <begin position="323"/>
        <end position="543"/>
    </location>
</feature>
<dbReference type="AlphaFoldDB" id="A0A1I7S2J3"/>
<evidence type="ECO:0000259" key="2">
    <source>
        <dbReference type="Pfam" id="PF00391"/>
    </source>
</evidence>
<organism evidence="5 7">
    <name type="scientific">Bursaphelenchus xylophilus</name>
    <name type="common">Pinewood nematode worm</name>
    <name type="synonym">Aphelenchoides xylophilus</name>
    <dbReference type="NCBI Taxonomy" id="6326"/>
    <lineage>
        <taxon>Eukaryota</taxon>
        <taxon>Metazoa</taxon>
        <taxon>Ecdysozoa</taxon>
        <taxon>Nematoda</taxon>
        <taxon>Chromadorea</taxon>
        <taxon>Rhabditida</taxon>
        <taxon>Tylenchina</taxon>
        <taxon>Tylenchomorpha</taxon>
        <taxon>Aphelenchoidea</taxon>
        <taxon>Aphelenchoididae</taxon>
        <taxon>Bursaphelenchus</taxon>
    </lineage>
</organism>
<dbReference type="InterPro" id="IPR002192">
    <property type="entry name" value="PPDK_AMP/ATP-bd"/>
</dbReference>
<proteinExistence type="inferred from homology"/>
<dbReference type="SUPFAM" id="SSF52009">
    <property type="entry name" value="Phosphohistidine domain"/>
    <property type="match status" value="1"/>
</dbReference>
<dbReference type="WBParaSite" id="BXY_0722300.1">
    <property type="protein sequence ID" value="BXY_0722300.1"/>
    <property type="gene ID" value="BXY_0722300"/>
</dbReference>
<dbReference type="PANTHER" id="PTHR43615:SF1">
    <property type="entry name" value="PPDK_N DOMAIN-CONTAINING PROTEIN"/>
    <property type="match status" value="1"/>
</dbReference>
<evidence type="ECO:0000256" key="1">
    <source>
        <dbReference type="ARBA" id="ARBA00007837"/>
    </source>
</evidence>
<dbReference type="PANTHER" id="PTHR43615">
    <property type="entry name" value="PHOSPHOENOLPYRUVATE SYNTHASE-RELATED"/>
    <property type="match status" value="1"/>
</dbReference>
<gene>
    <name evidence="4" type="ORF">BXYJ_LOCUS11176</name>
</gene>
<evidence type="ECO:0000259" key="3">
    <source>
        <dbReference type="Pfam" id="PF01326"/>
    </source>
</evidence>
<reference evidence="4" key="2">
    <citation type="submission" date="2020-09" db="EMBL/GenBank/DDBJ databases">
        <authorList>
            <person name="Kikuchi T."/>
        </authorList>
    </citation>
    <scope>NUCLEOTIDE SEQUENCE</scope>
    <source>
        <strain evidence="4">Ka4C1</strain>
    </source>
</reference>
<evidence type="ECO:0000313" key="5">
    <source>
        <dbReference type="Proteomes" id="UP000095284"/>
    </source>
</evidence>
<evidence type="ECO:0000313" key="4">
    <source>
        <dbReference type="EMBL" id="CAD5230828.1"/>
    </source>
</evidence>
<dbReference type="GO" id="GO:0016301">
    <property type="term" value="F:kinase activity"/>
    <property type="evidence" value="ECO:0007669"/>
    <property type="project" value="InterPro"/>
</dbReference>
<dbReference type="Proteomes" id="UP000582659">
    <property type="component" value="Unassembled WGS sequence"/>
</dbReference>
<dbReference type="eggNOG" id="ENOG502QS3J">
    <property type="taxonomic scope" value="Eukaryota"/>
</dbReference>
<feature type="domain" description="Pyruvate phosphate dikinase AMP/ATP-binding" evidence="3">
    <location>
        <begin position="548"/>
        <end position="599"/>
    </location>
</feature>
<dbReference type="Proteomes" id="UP000659654">
    <property type="component" value="Unassembled WGS sequence"/>
</dbReference>
<dbReference type="Pfam" id="PF00391">
    <property type="entry name" value="PEP-utilizers"/>
    <property type="match status" value="1"/>
</dbReference>
<evidence type="ECO:0000313" key="6">
    <source>
        <dbReference type="Proteomes" id="UP000659654"/>
    </source>
</evidence>
<dbReference type="Gene3D" id="3.50.30.10">
    <property type="entry name" value="Phosphohistidine domain"/>
    <property type="match status" value="1"/>
</dbReference>
<dbReference type="InterPro" id="IPR036637">
    <property type="entry name" value="Phosphohistidine_dom_sf"/>
</dbReference>
<dbReference type="OrthoDB" id="6123450at2759"/>
<reference evidence="7" key="1">
    <citation type="submission" date="2016-11" db="UniProtKB">
        <authorList>
            <consortium name="WormBaseParasite"/>
        </authorList>
    </citation>
    <scope>IDENTIFICATION</scope>
</reference>
<dbReference type="EMBL" id="CAJFCV020000005">
    <property type="protein sequence ID" value="CAG9121909.1"/>
    <property type="molecule type" value="Genomic_DNA"/>
</dbReference>
<evidence type="ECO:0000313" key="7">
    <source>
        <dbReference type="WBParaSite" id="BXY_0722300.1"/>
    </source>
</evidence>
<feature type="domain" description="PEP-utilising enzyme mobile" evidence="2">
    <location>
        <begin position="1097"/>
        <end position="1166"/>
    </location>
</feature>
<accession>A0A1I7S2J3</accession>
<dbReference type="InterPro" id="IPR008279">
    <property type="entry name" value="PEP-util_enz_mobile_dom"/>
</dbReference>
<name>A0A1I7S2J3_BURXY</name>
<protein>
    <submittedName>
        <fullName evidence="4">(pine wood nematode) hypothetical protein</fullName>
    </submittedName>
</protein>
<dbReference type="Gene3D" id="3.30.1490.20">
    <property type="entry name" value="ATP-grasp fold, A domain"/>
    <property type="match status" value="1"/>
</dbReference>
<dbReference type="Gene3D" id="3.30.470.20">
    <property type="entry name" value="ATP-grasp fold, B domain"/>
    <property type="match status" value="2"/>
</dbReference>
<dbReference type="SUPFAM" id="SSF56059">
    <property type="entry name" value="Glutathione synthetase ATP-binding domain-like"/>
    <property type="match status" value="1"/>
</dbReference>
<dbReference type="Pfam" id="PF01326">
    <property type="entry name" value="PPDK_N"/>
    <property type="match status" value="2"/>
</dbReference>